<reference evidence="9 10" key="1">
    <citation type="submission" date="2016-05" db="EMBL/GenBank/DDBJ databases">
        <title>Compelete Genome Sequence of Bacteriochlorophyll-Synthesizing Bacterium Porphyrobacter neustonensis DSM 9434.</title>
        <authorList>
            <person name="Shi X.-L."/>
            <person name="Wu Y.-H."/>
            <person name="Cheng H."/>
            <person name="Xu L."/>
            <person name="Zhang X.-Q."/>
            <person name="Wang C.-S."/>
            <person name="Xu X.-W."/>
        </authorList>
    </citation>
    <scope>NUCLEOTIDE SEQUENCE [LARGE SCALE GENOMIC DNA]</scope>
    <source>
        <strain evidence="9 10">DSM 9434</strain>
    </source>
</reference>
<evidence type="ECO:0000256" key="7">
    <source>
        <dbReference type="ARBA" id="ARBA00023012"/>
    </source>
</evidence>
<dbReference type="GO" id="GO:0000160">
    <property type="term" value="P:phosphorelay signal transduction system"/>
    <property type="evidence" value="ECO:0007669"/>
    <property type="project" value="UniProtKB-KW"/>
</dbReference>
<evidence type="ECO:0000313" key="9">
    <source>
        <dbReference type="EMBL" id="ANK12123.1"/>
    </source>
</evidence>
<dbReference type="AlphaFoldDB" id="A0A192D0T6"/>
<dbReference type="Proteomes" id="UP000078263">
    <property type="component" value="Chromosome"/>
</dbReference>
<protein>
    <recommendedName>
        <fullName evidence="2">histidine kinase</fullName>
        <ecNumber evidence="2">2.7.13.3</ecNumber>
    </recommendedName>
</protein>
<proteinExistence type="predicted"/>
<dbReference type="EC" id="2.7.13.3" evidence="2"/>
<dbReference type="InterPro" id="IPR003594">
    <property type="entry name" value="HATPase_dom"/>
</dbReference>
<dbReference type="PANTHER" id="PTHR43065">
    <property type="entry name" value="SENSOR HISTIDINE KINASE"/>
    <property type="match status" value="1"/>
</dbReference>
<sequence>MGREFGGVRIYRNGFRVQPYGEPSDDWLALAYDTGRRNLLVPANNFNFFGHVVLSAVSNPLLEETSSREGLIENEAFEELRSFTRWALEWAALRVAATRKRKQRAGEKGFTSTRVRPSTVVDEILRRHDSTHNATGAEGTSRQDDLRQLAQVVRQYEADVEAKIAASIEYEEMLRILASLGLSISVFGHEVKGAESALLANLLLLEDIIGEVPDNRLQHDLRSQHADLQRSAERLFDIGGYIGALMSRTESRELRDLSVKGAIDRFTRQFENYMAKQRVIFDIDVEPEELRTTPMHASELDSVLLNFLTNAIKSMKRAKVDDRRIRIEARRHGRHIVVAFEDNGMGIPEDLQDRVFDPFFTTTMGEDDGVAGPGTGLGLKIVSDVAESYGGTANVGIPTEGYACRMEFSVLSAEGAA</sequence>
<dbReference type="PRINTS" id="PR00344">
    <property type="entry name" value="BCTRLSENSOR"/>
</dbReference>
<dbReference type="STRING" id="1112.A9D12_03295"/>
<dbReference type="GO" id="GO:0005524">
    <property type="term" value="F:ATP binding"/>
    <property type="evidence" value="ECO:0007669"/>
    <property type="project" value="UniProtKB-KW"/>
</dbReference>
<dbReference type="GO" id="GO:0004673">
    <property type="term" value="F:protein histidine kinase activity"/>
    <property type="evidence" value="ECO:0007669"/>
    <property type="project" value="UniProtKB-EC"/>
</dbReference>
<dbReference type="SUPFAM" id="SSF55874">
    <property type="entry name" value="ATPase domain of HSP90 chaperone/DNA topoisomerase II/histidine kinase"/>
    <property type="match status" value="1"/>
</dbReference>
<evidence type="ECO:0000256" key="1">
    <source>
        <dbReference type="ARBA" id="ARBA00000085"/>
    </source>
</evidence>
<evidence type="ECO:0000256" key="5">
    <source>
        <dbReference type="ARBA" id="ARBA00022777"/>
    </source>
</evidence>
<dbReference type="PANTHER" id="PTHR43065:SF46">
    <property type="entry name" value="C4-DICARBOXYLATE TRANSPORT SENSOR PROTEIN DCTB"/>
    <property type="match status" value="1"/>
</dbReference>
<dbReference type="EMBL" id="CP016033">
    <property type="protein sequence ID" value="ANK12123.1"/>
    <property type="molecule type" value="Genomic_DNA"/>
</dbReference>
<comment type="catalytic activity">
    <reaction evidence="1">
        <text>ATP + protein L-histidine = ADP + protein N-phospho-L-histidine.</text>
        <dbReference type="EC" id="2.7.13.3"/>
    </reaction>
</comment>
<keyword evidence="7" id="KW-0902">Two-component regulatory system</keyword>
<keyword evidence="10" id="KW-1185">Reference proteome</keyword>
<dbReference type="InterPro" id="IPR036890">
    <property type="entry name" value="HATPase_C_sf"/>
</dbReference>
<dbReference type="InterPro" id="IPR005467">
    <property type="entry name" value="His_kinase_dom"/>
</dbReference>
<evidence type="ECO:0000256" key="2">
    <source>
        <dbReference type="ARBA" id="ARBA00012438"/>
    </source>
</evidence>
<feature type="domain" description="Histidine kinase" evidence="8">
    <location>
        <begin position="186"/>
        <end position="412"/>
    </location>
</feature>
<keyword evidence="3" id="KW-0808">Transferase</keyword>
<dbReference type="PROSITE" id="PS50109">
    <property type="entry name" value="HIS_KIN"/>
    <property type="match status" value="1"/>
</dbReference>
<organism evidence="9 10">
    <name type="scientific">Erythrobacter neustonensis</name>
    <dbReference type="NCBI Taxonomy" id="1112"/>
    <lineage>
        <taxon>Bacteria</taxon>
        <taxon>Pseudomonadati</taxon>
        <taxon>Pseudomonadota</taxon>
        <taxon>Alphaproteobacteria</taxon>
        <taxon>Sphingomonadales</taxon>
        <taxon>Erythrobacteraceae</taxon>
        <taxon>Erythrobacter/Porphyrobacter group</taxon>
        <taxon>Erythrobacter</taxon>
    </lineage>
</organism>
<keyword evidence="5" id="KW-0418">Kinase</keyword>
<accession>A0A192D0T6</accession>
<name>A0A192D0T6_9SPHN</name>
<dbReference type="SMART" id="SM00387">
    <property type="entry name" value="HATPase_c"/>
    <property type="match status" value="1"/>
</dbReference>
<evidence type="ECO:0000313" key="10">
    <source>
        <dbReference type="Proteomes" id="UP000078263"/>
    </source>
</evidence>
<evidence type="ECO:0000256" key="6">
    <source>
        <dbReference type="ARBA" id="ARBA00022840"/>
    </source>
</evidence>
<dbReference type="CDD" id="cd00075">
    <property type="entry name" value="HATPase"/>
    <property type="match status" value="1"/>
</dbReference>
<dbReference type="Pfam" id="PF02518">
    <property type="entry name" value="HATPase_c"/>
    <property type="match status" value="1"/>
</dbReference>
<evidence type="ECO:0000256" key="4">
    <source>
        <dbReference type="ARBA" id="ARBA00022741"/>
    </source>
</evidence>
<gene>
    <name evidence="9" type="ORF">A9D12_03295</name>
</gene>
<keyword evidence="6" id="KW-0067">ATP-binding</keyword>
<evidence type="ECO:0000259" key="8">
    <source>
        <dbReference type="PROSITE" id="PS50109"/>
    </source>
</evidence>
<evidence type="ECO:0000256" key="3">
    <source>
        <dbReference type="ARBA" id="ARBA00022679"/>
    </source>
</evidence>
<keyword evidence="4" id="KW-0547">Nucleotide-binding</keyword>
<dbReference type="KEGG" id="pns:A9D12_03295"/>
<dbReference type="Gene3D" id="3.30.565.10">
    <property type="entry name" value="Histidine kinase-like ATPase, C-terminal domain"/>
    <property type="match status" value="1"/>
</dbReference>
<dbReference type="InterPro" id="IPR004358">
    <property type="entry name" value="Sig_transdc_His_kin-like_C"/>
</dbReference>